<dbReference type="KEGG" id="mpad:KEF85_09330"/>
<reference evidence="3" key="1">
    <citation type="submission" date="2021-04" db="EMBL/GenBank/DDBJ databases">
        <title>Draft genome sequence data of methanotrophic Methylovulum sp. strain S1L and Methylomonas sp. strain S2AM isolated from boreal lake water columns.</title>
        <authorList>
            <person name="Rissanen A.J."/>
            <person name="Mangayil R."/>
            <person name="Svenning M.M."/>
            <person name="Khanongnuch R."/>
        </authorList>
    </citation>
    <scope>NUCLEOTIDE SEQUENCE</scope>
    <source>
        <strain evidence="3">S2AM</strain>
    </source>
</reference>
<dbReference type="InterPro" id="IPR011050">
    <property type="entry name" value="Pectin_lyase_fold/virulence"/>
</dbReference>
<dbReference type="Gene3D" id="2.160.20.10">
    <property type="entry name" value="Single-stranded right-handed beta-helix, Pectin lyase-like"/>
    <property type="match status" value="1"/>
</dbReference>
<dbReference type="EMBL" id="CP073754">
    <property type="protein sequence ID" value="QWF69582.1"/>
    <property type="molecule type" value="Genomic_DNA"/>
</dbReference>
<organism evidence="3 4">
    <name type="scientific">Methylomonas paludis</name>
    <dbReference type="NCBI Taxonomy" id="1173101"/>
    <lineage>
        <taxon>Bacteria</taxon>
        <taxon>Pseudomonadati</taxon>
        <taxon>Pseudomonadota</taxon>
        <taxon>Gammaproteobacteria</taxon>
        <taxon>Methylococcales</taxon>
        <taxon>Methylococcaceae</taxon>
        <taxon>Methylomonas</taxon>
    </lineage>
</organism>
<evidence type="ECO:0000256" key="1">
    <source>
        <dbReference type="SAM" id="MobiDB-lite"/>
    </source>
</evidence>
<protein>
    <submittedName>
        <fullName evidence="3">Filamentous hemagglutinin family protein</fullName>
    </submittedName>
</protein>
<dbReference type="Pfam" id="PF12545">
    <property type="entry name" value="DUF3739"/>
    <property type="match status" value="1"/>
</dbReference>
<dbReference type="InterPro" id="IPR008638">
    <property type="entry name" value="FhaB/CdiA-like_TPS"/>
</dbReference>
<dbReference type="PANTHER" id="PTHR12338">
    <property type="entry name" value="AUTOTRANSPORTER"/>
    <property type="match status" value="1"/>
</dbReference>
<accession>A0A975MKR3</accession>
<dbReference type="Proteomes" id="UP000676649">
    <property type="component" value="Chromosome"/>
</dbReference>
<gene>
    <name evidence="3" type="ORF">KEF85_09330</name>
</gene>
<dbReference type="PANTHER" id="PTHR12338:SF5">
    <property type="entry name" value="ANTIGEN 43-RELATED"/>
    <property type="match status" value="1"/>
</dbReference>
<sequence length="3574" mass="363099">MSSSRFTMFPSPISQPKPLVLAIRALIASGVMAGAGITAARAELPIPESQVGVTLDHATASNPAHIGTGVTAWESANQHTLNIDEAKDYKSATVDWSSFNISAGDKVAINQEAGNSAILINNIHDSNASNILGSLTANGQVYLINENGFLFGKDSQVNVNSLVASTLGLTAESLQYGIAGAYNSGNGAASLSGNGQIYLHDANGNVVLGSDNKPVSIKITLDGDSSSHRAKITTASGGLVLLAAPTIINKGDIESPNGQTILAAATDKVYLQQAGSSSDIRGFLVEVGTGGTVTNDSIGKILAETGNVSIMGFAVNQDGIASATTSVLLNGSVRLLAREGVNSFNSATPLLTGKTTVRSDVSGIAAIEGIDPSQVATSAKVILGTHSTTSVDLVSDKTTTALAAQSQPQSSIEISGHEVNLLSGSLVQAHSGNVAINAFEDPQAPTTQGTGRVYLETGSTVDVSGIKNVAEAMSRNIVSLKLQSNELRDAPLQRKGILFGKTVQVDVRDATLSYDSSGNLLSASVPIADITGAVQRIAENIDERSTTAGTINLTSTGDVIVKSGSTLDVSGGSLAYQAGYIQTTGLVSNGSIFDIGTAPANRSYSSIITLNTYQAGYVEGKAGGTVNITGYAALLDGTLKGQVIAGDLQRQSADWAAGSSLNINLVPDGSHGQQNVVFSTSDSGRTLGAADALPTDANGNPVALNLNVNNLHNAGLLNTSIKTGGSLTLFQDTKLQLAPGGKLNINAETSNILGSIVIPSGTVSIKPLTNDTASAITLGSSALIDVSGWWVNDAQDIQSGNALSPVAITGGSVNLVSEQANLNLKTGSKIDVSGGGWLQTNGNLTQGSAGSISLIANSHVTNIAANLLLNGELDAWGLAQNGSLTLASSEVLIGNSSDAAKAASNPQALVLDPGILAQGGFQKGGFSSYNITANQYAPQVLKNTELDLGQVLRQLSPTASQTATGSHLTDLTSTPDLSNYIYKPVNFTLTYAETADQKAQEALKIGEGAKLNELAAGGNITLNSDIAIWVDGSVIAPAGNINLNITTPTGSTDAGYLASQYIWLGANSQLLAGGVFVPQYTSNGLTTGDVKAGGSVSLTANRGYIVTNKGSLIDVSGTSKTLDFLETGKHGTHVISRNIASSGGSISLAAAEGILADGGFAAKSGGNGAAGGSLQLTLDKTTRDNSSPVGYINPFPDTIDPSLTSTLYISATDKTYLPSGLTESNEIANQYAQKAYVNASQINTAGFDSISLKTDAQVTNGGLNSAIVFDGDVALTAGRQIILDSPNLQASNANTVTLNAAYVGLGSSLTRTNGSALLAPDAVAGAATLNVTAQGIDLIGGLGFNGFNQVNLNSSGDVRLRGIGSPNNKDFLGELNLAGNLDIKAQQVYPATLSNYTIYAGGDVSIERNPGAPSTIYSAGGVLTINANNIYQSGKLAAPFGELILTAADTLRLADGSLTSVSGAGAIIPFGLGSGGTEWLYPVSGGNIVVNADNLPQKSLQLQAKTIDLQKGANIDLSGGGNLYAYEFVTGVGGSNDVLDPTSTGYSQKFAVIPGYYNALGAYDPAQSPTSGLTVGESVYLNGGSGLAAGWYTLLPAHYALLPGAYLITPQAGTQDQFQTITNSAGIKVVSGYYGVAGTSIADNRTQGFAVQSGSLFTGSLSYNKSGNLVVNSNTKSPSQFTAYLADSFFSAQASQNGTVVPQLPEDAGTLGIIANANLTLAATLLAMPGVNGLGGQVDIGGTSLTVVGNSKDLASLGSNTVGLLSSQLTALKAPSLLLGGKRYKDSSGQHLIIETSDLTVASDVAGKANALSGQEILLAASNTLHIASGAEITATGTASDTSTGTVKLEDNNGTSSDGALLRVSTAGQLSVNRDLPLAGSGGVLTVEDAAVLSANGSMLLDSSQDTVFKGSININGGALALNSSSISIGAAPDNTPGLVLSDALLTSSGFNPSVLSLHSASDLNIYAGANLSGKDLTVDAAAINGFNAGETAKITASGTLTFTNTNSTSQQTGTGTGTLQLSGQNIVLGSGQYGITGFNTVDINADQAINGQGQIIDATTGVSSLASPGVLTVAGDVNLSAQLLSGGNGATTTINAGDHLLTINYNNKTVKDLPVGLGVSWTINAGSITSNALFDLPSGRLSLNAGQGDININSGSNIDLSGREVVYSTTSKYSPAGSLTLSAAQGNVEIAKNATVNLAGVVKTVSGAKQLLSNGGTLNVNTPNGQFGWDGSIDTLGGSTTTASGVSHGSFTLDVHDLNNTSYTTLNVVLNSAGFSAGQSLEIANGDISIDSGAVINAQQYVLNVDQGIVTINGTINATAASGGSVTVYGRNGITLGSSGKIDASSTTAGNTGGSVTLDTVHRDDNGTGLLDLSAKDGSKVGVINVSGGSGGSVHLRTGRDDSTDSVAVTAIYAKIIGANASHTALEATRIYDNVTNISSDNINTWLQDTSSFMNAKPVLTDNSGANLQILPGIEIRSSSDLTLSSVWDFMNGNWRYADSTGALSLPGFLTLRAADNLNINASISDGVATTQILGQDTGSLAQNVIQPGLSWSYHLVAGGTVNLAADYLGPDPSGHLHGNTTLTQVVVRTGTGSIDVQAGQDIVLNKDSSKKLTSSNNASAIYTFGTTELYTLTDLLAGTIPGLPAQQAGQSLESYISSLSQTQLNQVLRYGLFSQGTLGLSSYPYAEYPSNGGNISLTAGGNIQGQQTGQQITDWLVRSASSGSASGLQSTAWGINISGNLGTPSNITNIYPQGSRNFNQNVGALGGGNVTVTAGGDVNNLSVMIPTTGKPLGVISDVNTWTQTSTYVNGGGNLQVTAGHNIVSGEYYVANGSGSLTAGDSISQSPIAGSTNTIGVILDLGTSNFNLQARQDVDVATAMNPTVLKGSKSLEPEFFSYGDNSSLNIQAVAGNVAFLNSNSSIAALKKLGSASSAGFEYFVYPSTLKATALSGDIQIDNAMTLYPSVNGTLELLANRNIGMDTGLLTSQTVAVIMSDEDPALLPSILNPVTDLQTHATAYQKLINTSHASTLQYLNNPNKPLIMARLGDISFPTLANASFNLPEAANIIAGGNISDTSVYTQNLTTNDVTLVQAGKNISFDTSYDSNGSVMSNTQVIQVAGPGQLQVIAGGNINLGAATGIQTVGNVSNSALPSNGASIEVLAGLSSTIDYAGFVTKYQAVGAYLGQLQNLAGLTADQQKQQNTALTNSFQRIIQLKSLTSLDNAQQQELSGLLVQLAQTVNKLEVAANMTASQKTSVNQLLTSLLDDIVQMQLPEASTNQILATLFEEFKVSTFAAAIEPNKRAALYKFGTDAIDTLFPGSKYAGDVSLVFSQIETAAGGDINILTPGGKVDVGLAGTFSGISKTADQLGIVVADQGGLNILSNGNVNVNQSRVFSLGGGDITAWSTTGNIDAGKGAKAAISAPAPVTTVDPLTGTVTTTFPPVISGSGIQAIGGGNVYLAAPFGIIDAGEAGITGGQVVLAANAVVGAQNISSTVATIGVPTAVVVPVVGGADSAAASASKTATQSTMADNNNNNDESTKRKTASSLFSSDVIGYGKCSIADVREGKSGCGA</sequence>
<feature type="region of interest" description="Disordered" evidence="1">
    <location>
        <begin position="3525"/>
        <end position="3545"/>
    </location>
</feature>
<evidence type="ECO:0000313" key="3">
    <source>
        <dbReference type="EMBL" id="QWF69582.1"/>
    </source>
</evidence>
<name>A0A975MKR3_9GAMM</name>
<proteinExistence type="predicted"/>
<evidence type="ECO:0000313" key="4">
    <source>
        <dbReference type="Proteomes" id="UP000676649"/>
    </source>
</evidence>
<dbReference type="InterPro" id="IPR012334">
    <property type="entry name" value="Pectin_lyas_fold"/>
</dbReference>
<dbReference type="NCBIfam" id="TIGR01901">
    <property type="entry name" value="adhes_NPXG"/>
    <property type="match status" value="1"/>
</dbReference>
<dbReference type="InterPro" id="IPR021026">
    <property type="entry name" value="Filamn_hemagglutn_DUF3739"/>
</dbReference>
<keyword evidence="4" id="KW-1185">Reference proteome</keyword>
<dbReference type="InterPro" id="IPR050909">
    <property type="entry name" value="Bact_Autotransporter_VF"/>
</dbReference>
<dbReference type="SMART" id="SM00912">
    <property type="entry name" value="Haemagg_act"/>
    <property type="match status" value="1"/>
</dbReference>
<evidence type="ECO:0000259" key="2">
    <source>
        <dbReference type="SMART" id="SM00912"/>
    </source>
</evidence>
<dbReference type="SUPFAM" id="SSF51126">
    <property type="entry name" value="Pectin lyase-like"/>
    <property type="match status" value="1"/>
</dbReference>
<feature type="domain" description="Filamentous haemagglutinin FhaB/tRNA nuclease CdiA-like TPS" evidence="2">
    <location>
        <begin position="61"/>
        <end position="173"/>
    </location>
</feature>